<dbReference type="Proteomes" id="UP000186351">
    <property type="component" value="Chromosome"/>
</dbReference>
<dbReference type="InterPro" id="IPR006083">
    <property type="entry name" value="PRK/URK"/>
</dbReference>
<dbReference type="SUPFAM" id="SSF52540">
    <property type="entry name" value="P-loop containing nucleoside triphosphate hydrolases"/>
    <property type="match status" value="1"/>
</dbReference>
<protein>
    <submittedName>
        <fullName evidence="2">AAA family ATPase</fullName>
    </submittedName>
</protein>
<evidence type="ECO:0000313" key="3">
    <source>
        <dbReference type="Proteomes" id="UP000186351"/>
    </source>
</evidence>
<proteinExistence type="predicted"/>
<dbReference type="STRING" id="1796646.A4V02_13300"/>
<dbReference type="GO" id="GO:0005524">
    <property type="term" value="F:ATP binding"/>
    <property type="evidence" value="ECO:0007669"/>
    <property type="project" value="InterPro"/>
</dbReference>
<dbReference type="Gene3D" id="3.30.980.10">
    <property type="entry name" value="Threonyl-trna Synthetase, Chain A, domain 2"/>
    <property type="match status" value="1"/>
</dbReference>
<dbReference type="Gene3D" id="3.40.50.300">
    <property type="entry name" value="P-loop containing nucleotide triphosphate hydrolases"/>
    <property type="match status" value="1"/>
</dbReference>
<dbReference type="SUPFAM" id="SSF55186">
    <property type="entry name" value="ThrRS/AlaRS common domain"/>
    <property type="match status" value="1"/>
</dbReference>
<dbReference type="InterPro" id="IPR027417">
    <property type="entry name" value="P-loop_NTPase"/>
</dbReference>
<sequence>MSSTLKIYCKNIGEYVEFQGGQTLMEIYNTLADRIPQRPICAHVNNKTEDLSYPLFAPKQVEFLTAMSPSGHRVYIRSLCMMLYRAVVALYPGARLIIEHSIGRGYYCRITGSDVAMSQQVVDSLRDYMHSLVRRALPFERKERLTSDVIKIFEEQGLDDKVKLLQSLHDLYTVYYRLDGVCDSYYGNLAPSTDMCPVFDLQLFEEGFLLMGMAKDDPTAAESPIMQKKMYHAFTDYLAFNRVIGVANVGELNLAIAHKEAPMLINVAEALHDKKIGRISDEIQSRYNEGGARVVLIAGPSSSGKTTFTKRLAIQLMTNLLEPKMISLDDYFVNREDTPREPDGDYDYESLYALDLHQFNADLNALLAGEEVKLPTYNFELGRRVYKGKTLKLTNRSVLLIEGIHGLNPELTKEIDARMKFMIYVSALTTLSIDDHNWVPTSDNRLLRRMVRDSRYRGVSATETIRRWPSVRRGEDKWIYPYQENADAMFNSSLIFELSVIKEYAEELLRGVPRDIPEYAEAYRLRTLLGYFTPITDKTIPSTSLLREFLGGSSFRY</sequence>
<name>A0A1B1SCQ6_9BACT</name>
<gene>
    <name evidence="2" type="ORF">A4V02_13300</name>
</gene>
<dbReference type="AlphaFoldDB" id="A0A1B1SCQ6"/>
<dbReference type="CDD" id="cd02028">
    <property type="entry name" value="UMPK_like"/>
    <property type="match status" value="1"/>
</dbReference>
<evidence type="ECO:0000259" key="1">
    <source>
        <dbReference type="Pfam" id="PF00485"/>
    </source>
</evidence>
<dbReference type="KEGG" id="pary:A4V02_13300"/>
<feature type="domain" description="Phosphoribulokinase/uridine kinase" evidence="1">
    <location>
        <begin position="295"/>
        <end position="491"/>
    </location>
</feature>
<dbReference type="OrthoDB" id="9764644at2"/>
<accession>A0A1B1SCQ6</accession>
<dbReference type="EMBL" id="CP015402">
    <property type="protein sequence ID" value="ANU64598.1"/>
    <property type="molecule type" value="Genomic_DNA"/>
</dbReference>
<dbReference type="GO" id="GO:0016301">
    <property type="term" value="F:kinase activity"/>
    <property type="evidence" value="ECO:0007669"/>
    <property type="project" value="InterPro"/>
</dbReference>
<evidence type="ECO:0000313" key="2">
    <source>
        <dbReference type="EMBL" id="ANU64598.1"/>
    </source>
</evidence>
<dbReference type="GeneID" id="65537851"/>
<organism evidence="2 3">
    <name type="scientific">Muribaculum intestinale</name>
    <dbReference type="NCBI Taxonomy" id="1796646"/>
    <lineage>
        <taxon>Bacteria</taxon>
        <taxon>Pseudomonadati</taxon>
        <taxon>Bacteroidota</taxon>
        <taxon>Bacteroidia</taxon>
        <taxon>Bacteroidales</taxon>
        <taxon>Muribaculaceae</taxon>
        <taxon>Muribaculum</taxon>
    </lineage>
</organism>
<accession>A0A1Z2XFT2</accession>
<reference evidence="3" key="1">
    <citation type="submission" date="2016-04" db="EMBL/GenBank/DDBJ databases">
        <title>Complete Genome Sequences of Twelve Strains of a Stable Defined Moderately Diverse Mouse Microbiota 2 (sDMDMm2).</title>
        <authorList>
            <person name="Uchimura Y."/>
            <person name="Wyss M."/>
            <person name="Brugiroux S."/>
            <person name="Limenitakis J.P."/>
            <person name="Stecher B."/>
            <person name="McCoy K.D."/>
            <person name="Macpherson A.J."/>
        </authorList>
    </citation>
    <scope>NUCLEOTIDE SEQUENCE [LARGE SCALE GENOMIC DNA]</scope>
    <source>
        <strain evidence="3">YL27</strain>
    </source>
</reference>
<dbReference type="InterPro" id="IPR018163">
    <property type="entry name" value="Thr/Ala-tRNA-synth_IIc_edit"/>
</dbReference>
<dbReference type="RefSeq" id="WP_068961875.1">
    <property type="nucleotide sequence ID" value="NZ_CAJTAP010000027.1"/>
</dbReference>
<dbReference type="PANTHER" id="PTHR10285">
    <property type="entry name" value="URIDINE KINASE"/>
    <property type="match status" value="1"/>
</dbReference>
<dbReference type="Pfam" id="PF00485">
    <property type="entry name" value="PRK"/>
    <property type="match status" value="1"/>
</dbReference>
<keyword evidence="3" id="KW-1185">Reference proteome</keyword>